<keyword evidence="1" id="KW-0597">Phosphoprotein</keyword>
<dbReference type="InParanoid" id="A0A3P8X456"/>
<dbReference type="KEGG" id="csem:103390354"/>
<dbReference type="Proteomes" id="UP000265120">
    <property type="component" value="Chromosome 14"/>
</dbReference>
<keyword evidence="5" id="KW-1185">Reference proteome</keyword>
<feature type="region of interest" description="Disordered" evidence="2">
    <location>
        <begin position="285"/>
        <end position="316"/>
    </location>
</feature>
<proteinExistence type="predicted"/>
<feature type="region of interest" description="Disordered" evidence="2">
    <location>
        <begin position="229"/>
        <end position="264"/>
    </location>
</feature>
<feature type="region of interest" description="Disordered" evidence="2">
    <location>
        <begin position="482"/>
        <end position="515"/>
    </location>
</feature>
<feature type="compositionally biased region" description="Pro residues" evidence="2">
    <location>
        <begin position="164"/>
        <end position="173"/>
    </location>
</feature>
<dbReference type="InterPro" id="IPR028149">
    <property type="entry name" value="Tantalus-like"/>
</dbReference>
<protein>
    <submittedName>
        <fullName evidence="4">Platelet binding protein GspB-like</fullName>
    </submittedName>
</protein>
<feature type="compositionally biased region" description="Pro residues" evidence="2">
    <location>
        <begin position="120"/>
        <end position="137"/>
    </location>
</feature>
<feature type="region of interest" description="Disordered" evidence="2">
    <location>
        <begin position="1"/>
        <end position="176"/>
    </location>
</feature>
<dbReference type="InterPro" id="IPR026320">
    <property type="entry name" value="PRR14"/>
</dbReference>
<evidence type="ECO:0000256" key="2">
    <source>
        <dbReference type="SAM" id="MobiDB-lite"/>
    </source>
</evidence>
<feature type="compositionally biased region" description="Basic residues" evidence="2">
    <location>
        <begin position="237"/>
        <end position="246"/>
    </location>
</feature>
<reference evidence="4" key="2">
    <citation type="submission" date="2025-08" db="UniProtKB">
        <authorList>
            <consortium name="Ensembl"/>
        </authorList>
    </citation>
    <scope>IDENTIFICATION</scope>
</reference>
<dbReference type="PRINTS" id="PR01218">
    <property type="entry name" value="PSTLEXTENSIN"/>
</dbReference>
<name>A0A3P8X456_CYNSE</name>
<accession>A0A3P8X456</accession>
<evidence type="ECO:0000313" key="5">
    <source>
        <dbReference type="Proteomes" id="UP000265120"/>
    </source>
</evidence>
<reference evidence="4 5" key="1">
    <citation type="journal article" date="2014" name="Nat. Genet.">
        <title>Whole-genome sequence of a flatfish provides insights into ZW sex chromosome evolution and adaptation to a benthic lifestyle.</title>
        <authorList>
            <person name="Chen S."/>
            <person name="Zhang G."/>
            <person name="Shao C."/>
            <person name="Huang Q."/>
            <person name="Liu G."/>
            <person name="Zhang P."/>
            <person name="Song W."/>
            <person name="An N."/>
            <person name="Chalopin D."/>
            <person name="Volff J.N."/>
            <person name="Hong Y."/>
            <person name="Li Q."/>
            <person name="Sha Z."/>
            <person name="Zhou H."/>
            <person name="Xie M."/>
            <person name="Yu Q."/>
            <person name="Liu Y."/>
            <person name="Xiang H."/>
            <person name="Wang N."/>
            <person name="Wu K."/>
            <person name="Yang C."/>
            <person name="Zhou Q."/>
            <person name="Liao X."/>
            <person name="Yang L."/>
            <person name="Hu Q."/>
            <person name="Zhang J."/>
            <person name="Meng L."/>
            <person name="Jin L."/>
            <person name="Tian Y."/>
            <person name="Lian J."/>
            <person name="Yang J."/>
            <person name="Miao G."/>
            <person name="Liu S."/>
            <person name="Liang Z."/>
            <person name="Yan F."/>
            <person name="Li Y."/>
            <person name="Sun B."/>
            <person name="Zhang H."/>
            <person name="Zhang J."/>
            <person name="Zhu Y."/>
            <person name="Du M."/>
            <person name="Zhao Y."/>
            <person name="Schartl M."/>
            <person name="Tang Q."/>
            <person name="Wang J."/>
        </authorList>
    </citation>
    <scope>NUCLEOTIDE SEQUENCE</scope>
</reference>
<dbReference type="AlphaFoldDB" id="A0A3P8X456"/>
<evidence type="ECO:0000313" key="4">
    <source>
        <dbReference type="Ensembl" id="ENSCSEP00000031855.1"/>
    </source>
</evidence>
<organism evidence="4 5">
    <name type="scientific">Cynoglossus semilaevis</name>
    <name type="common">Tongue sole</name>
    <dbReference type="NCBI Taxonomy" id="244447"/>
    <lineage>
        <taxon>Eukaryota</taxon>
        <taxon>Metazoa</taxon>
        <taxon>Chordata</taxon>
        <taxon>Craniata</taxon>
        <taxon>Vertebrata</taxon>
        <taxon>Euteleostomi</taxon>
        <taxon>Actinopterygii</taxon>
        <taxon>Neopterygii</taxon>
        <taxon>Teleostei</taxon>
        <taxon>Neoteleostei</taxon>
        <taxon>Acanthomorphata</taxon>
        <taxon>Carangaria</taxon>
        <taxon>Pleuronectiformes</taxon>
        <taxon>Pleuronectoidei</taxon>
        <taxon>Cynoglossidae</taxon>
        <taxon>Cynoglossinae</taxon>
        <taxon>Cynoglossus</taxon>
    </lineage>
</organism>
<evidence type="ECO:0000256" key="1">
    <source>
        <dbReference type="ARBA" id="ARBA00022553"/>
    </source>
</evidence>
<feature type="compositionally biased region" description="Low complexity" evidence="2">
    <location>
        <begin position="38"/>
        <end position="91"/>
    </location>
</feature>
<reference evidence="4" key="3">
    <citation type="submission" date="2025-09" db="UniProtKB">
        <authorList>
            <consortium name="Ensembl"/>
        </authorList>
    </citation>
    <scope>IDENTIFICATION</scope>
</reference>
<dbReference type="PANTHER" id="PTHR14522">
    <property type="entry name" value="EMO2-RELATED"/>
    <property type="match status" value="1"/>
</dbReference>
<evidence type="ECO:0000259" key="3">
    <source>
        <dbReference type="Pfam" id="PF15386"/>
    </source>
</evidence>
<sequence>MLSRLPAPSERASGGRGRAPVLSLDDQPGVFAPSNWNSSSSPLPSSSSPAVSSSSLSPPLHSPSSFSALSLSPHSLRSSSSSRSPTAAASLWSSRSPPSFPQTVPSLSLLSVSHSSTTPPSGPPPSPPPPSPPPPSSPSSSPSSSPPLLTSTHSSYSPVSPLSPCSPSPPPPSALSVPLAVCSDLSSCPPPVAPPPCSCSSMLPRLLSAHRSEMRRLLRGAMASLGRRLDVLERNTRRNGRKRRGGGGRGATSAPGSASCGRASTLSGILSPTVDMKDSLTPALLSCVNQSQRGRENTVKRRREPTEEDGGEDPAGVVFCSRGGAEKLEGVEEKQVQLRQNDMDATQEEEVQKSESEQAVCVIGQKNSYRASLLLHSSAASFHLLPPVESQSERISFSLDQWRLSGPAPSVSFSPAAFFLWLRSSSASSSSFSPASMFRPSTASVTKLTDLFRGERSASPHWPLKDCTAPPSLGRDHCYVRTLTTSTTDSPRRPKKQRTNGSMGESAPPRHQPLPLPPCSTNGLLTQIPAGQSAAGSEFLSKNGERAKRVSQIRIRRTSPKETLLTPMGLPKVKRLKKKEFSLEEIYTNKNFNDHPNTNRSLETIFEEPREKNGALLLIGQQRRRRVLLFPDFTQPRKRKRMQGAGLPVAMAPRKRVAARRHCHGGSSTEDDPDLDVMLVERLSALEHYLIQQGLDE</sequence>
<dbReference type="OrthoDB" id="6163216at2759"/>
<dbReference type="RefSeq" id="XP_008324400.1">
    <property type="nucleotide sequence ID" value="XM_008326178.3"/>
</dbReference>
<feature type="compositionally biased region" description="Low complexity" evidence="2">
    <location>
        <begin position="138"/>
        <end position="163"/>
    </location>
</feature>
<feature type="compositionally biased region" description="Low complexity" evidence="2">
    <location>
        <begin position="103"/>
        <end position="119"/>
    </location>
</feature>
<dbReference type="GeneTree" id="ENSGT00520000055626"/>
<dbReference type="OMA" id="RRHCHGD"/>
<dbReference type="PANTHER" id="PTHR14522:SF2">
    <property type="entry name" value="PROLINE-RICH PROTEIN 14"/>
    <property type="match status" value="1"/>
</dbReference>
<feature type="domain" description="Tantalus-like" evidence="3">
    <location>
        <begin position="565"/>
        <end position="623"/>
    </location>
</feature>
<dbReference type="InterPro" id="IPR003882">
    <property type="entry name" value="Pistil_extensin"/>
</dbReference>
<dbReference type="GeneID" id="103390354"/>
<dbReference type="Pfam" id="PF15386">
    <property type="entry name" value="Tantalus"/>
    <property type="match status" value="1"/>
</dbReference>
<dbReference type="Ensembl" id="ENSCSET00000032266.1">
    <property type="protein sequence ID" value="ENSCSEP00000031855.1"/>
    <property type="gene ID" value="ENSCSEG00000020424.1"/>
</dbReference>
<dbReference type="STRING" id="244447.ENSCSEP00000031855"/>